<keyword evidence="1 2" id="KW-0436">Ligase</keyword>
<dbReference type="OrthoDB" id="9765151at2"/>
<keyword evidence="6" id="KW-1185">Reference proteome</keyword>
<dbReference type="InterPro" id="IPR011199">
    <property type="entry name" value="Bacillithiol_biosynth_BshC"/>
</dbReference>
<evidence type="ECO:0000256" key="1">
    <source>
        <dbReference type="ARBA" id="ARBA00022598"/>
    </source>
</evidence>
<dbReference type="Pfam" id="PF24850">
    <property type="entry name" value="CC_BshC"/>
    <property type="match status" value="1"/>
</dbReference>
<dbReference type="Pfam" id="PF10079">
    <property type="entry name" value="Rossmann-like_BshC"/>
    <property type="match status" value="1"/>
</dbReference>
<feature type="domain" description="Bacillithiol biosynthesis BshC N-terminal Rossmann-like" evidence="3">
    <location>
        <begin position="1"/>
        <end position="385"/>
    </location>
</feature>
<comment type="caution">
    <text evidence="5">The sequence shown here is derived from an EMBL/GenBank/DDBJ whole genome shotgun (WGS) entry which is preliminary data.</text>
</comment>
<dbReference type="RefSeq" id="WP_160646215.1">
    <property type="nucleotide sequence ID" value="NZ_SIJB01000024.1"/>
</dbReference>
<dbReference type="PIRSF" id="PIRSF012535">
    <property type="entry name" value="UCP012535"/>
    <property type="match status" value="1"/>
</dbReference>
<protein>
    <recommendedName>
        <fullName evidence="2">Putative cysteine ligase BshC</fullName>
        <ecNumber evidence="2">6.-.-.-</ecNumber>
    </recommendedName>
</protein>
<reference evidence="5 6" key="1">
    <citation type="submission" date="2019-01" db="EMBL/GenBank/DDBJ databases">
        <title>Chengkuizengella sp. nov., isolated from deep-sea sediment of East Pacific Ocean.</title>
        <authorList>
            <person name="Yang J."/>
            <person name="Lai Q."/>
            <person name="Shao Z."/>
        </authorList>
    </citation>
    <scope>NUCLEOTIDE SEQUENCE [LARGE SCALE GENOMIC DNA]</scope>
    <source>
        <strain evidence="5 6">YPA3-1-1</strain>
    </source>
</reference>
<dbReference type="InterPro" id="IPR055399">
    <property type="entry name" value="CC_BshC"/>
</dbReference>
<dbReference type="Proteomes" id="UP000448943">
    <property type="component" value="Unassembled WGS sequence"/>
</dbReference>
<comment type="function">
    <text evidence="2">Involved in bacillithiol (BSH) biosynthesis. May catalyze the last step of the pathway, the addition of cysteine to glucosamine malate (GlcN-Mal) to generate BSH.</text>
</comment>
<dbReference type="EC" id="6.-.-.-" evidence="2"/>
<evidence type="ECO:0000259" key="3">
    <source>
        <dbReference type="Pfam" id="PF10079"/>
    </source>
</evidence>
<dbReference type="EMBL" id="SIJB01000024">
    <property type="protein sequence ID" value="NBI29411.1"/>
    <property type="molecule type" value="Genomic_DNA"/>
</dbReference>
<gene>
    <name evidence="2 5" type="primary">bshC</name>
    <name evidence="5" type="ORF">ERL59_10605</name>
</gene>
<sequence length="546" mass="63777">MKTEPFYIEANQAIANDYLNHYGRVTDLYDFNHLDKNSISDRLNWLETNSHLKADRSDLSKCLKNFNQKIGNTELALQNIEALNEKETLVVVGGQQAGLFSGPLLTIYKIITIIKQAREASKQLKRKVVPVFWIAGEDHDFDEVNHIQYLSSNLQIKKIKVQSTEEDFKSTISELKIQFDEWKQVLNEISEDLIATEFKAVILDRLNSIVEHSNTLVEVFARMMVWLFGKSGLILLDSNDDQLRQLEVPMFINLIKQNQDLNETLILGKKHVESLGYKSEVEISDNQSNLFYIHKSERLLLNRTDQGVYTDKQKKISYNGDELIELLSSYPQRFSNNVFTRPIMQEYLFPVWSTVLGPSEIAYWGLLKETFHLFDMKLPIIQPRLEYTILESTVQKHMKKYKLSLEDVVSRFEDKKKSWLIEQDDLNIEQQFSEVKKSFEDLYAPVLSMVENINPGMLKLGLTNKQKIIQQISFLEKRSLNAFQSQHESSIRQLDRIQLSIKPLEKPQERVYNIITYLNKYGFDWIQQLIDEPTDHKNLHSIIYLP</sequence>
<evidence type="ECO:0000256" key="2">
    <source>
        <dbReference type="HAMAP-Rule" id="MF_01867"/>
    </source>
</evidence>
<name>A0A6N9Q3R4_9BACL</name>
<proteinExistence type="inferred from homology"/>
<evidence type="ECO:0000259" key="4">
    <source>
        <dbReference type="Pfam" id="PF24850"/>
    </source>
</evidence>
<dbReference type="GO" id="GO:0016874">
    <property type="term" value="F:ligase activity"/>
    <property type="evidence" value="ECO:0007669"/>
    <property type="project" value="UniProtKB-UniRule"/>
</dbReference>
<dbReference type="InterPro" id="IPR055398">
    <property type="entry name" value="Rossmann-like_BshC"/>
</dbReference>
<feature type="domain" description="Bacillithiol biosynthesis BshC C-terminal coiled-coil" evidence="4">
    <location>
        <begin position="388"/>
        <end position="545"/>
    </location>
</feature>
<organism evidence="5 6">
    <name type="scientific">Chengkuizengella marina</name>
    <dbReference type="NCBI Taxonomy" id="2507566"/>
    <lineage>
        <taxon>Bacteria</taxon>
        <taxon>Bacillati</taxon>
        <taxon>Bacillota</taxon>
        <taxon>Bacilli</taxon>
        <taxon>Bacillales</taxon>
        <taxon>Paenibacillaceae</taxon>
        <taxon>Chengkuizengella</taxon>
    </lineage>
</organism>
<evidence type="ECO:0000313" key="5">
    <source>
        <dbReference type="EMBL" id="NBI29411.1"/>
    </source>
</evidence>
<dbReference type="AlphaFoldDB" id="A0A6N9Q3R4"/>
<evidence type="ECO:0000313" key="6">
    <source>
        <dbReference type="Proteomes" id="UP000448943"/>
    </source>
</evidence>
<dbReference type="HAMAP" id="MF_01867">
    <property type="entry name" value="BshC"/>
    <property type="match status" value="1"/>
</dbReference>
<accession>A0A6N9Q3R4</accession>
<comment type="similarity">
    <text evidence="2">Belongs to the BshC family.</text>
</comment>
<dbReference type="NCBIfam" id="TIGR03998">
    <property type="entry name" value="thiol_BshC"/>
    <property type="match status" value="1"/>
</dbReference>